<proteinExistence type="predicted"/>
<keyword evidence="2" id="KW-1185">Reference proteome</keyword>
<comment type="caution">
    <text evidence="1">The sequence shown here is derived from an EMBL/GenBank/DDBJ whole genome shotgun (WGS) entry which is preliminary data.</text>
</comment>
<dbReference type="Proteomes" id="UP000649151">
    <property type="component" value="Unassembled WGS sequence"/>
</dbReference>
<gene>
    <name evidence="1" type="ORF">H8Z77_10460</name>
</gene>
<organism evidence="1 2">
    <name type="scientific">Clostridium facile</name>
    <dbReference type="NCBI Taxonomy" id="2763035"/>
    <lineage>
        <taxon>Bacteria</taxon>
        <taxon>Bacillati</taxon>
        <taxon>Bacillota</taxon>
        <taxon>Clostridia</taxon>
        <taxon>Eubacteriales</taxon>
        <taxon>Clostridiaceae</taxon>
        <taxon>Clostridium</taxon>
    </lineage>
</organism>
<dbReference type="EMBL" id="JACOQK010000001">
    <property type="protein sequence ID" value="MBC5788426.1"/>
    <property type="molecule type" value="Genomic_DNA"/>
</dbReference>
<evidence type="ECO:0008006" key="3">
    <source>
        <dbReference type="Google" id="ProtNLM"/>
    </source>
</evidence>
<protein>
    <recommendedName>
        <fullName evidence="3">DUF1858 domain-containing protein</fullName>
    </recommendedName>
</protein>
<sequence>MKFTFDMTVGQLLENPKSRSVFEKYTPQLVHHPMIGMVKHFKLKDLMQYAGKANISQETVKKIQTELESLS</sequence>
<name>A0ABR7ITE2_9CLOT</name>
<dbReference type="RefSeq" id="WP_186996961.1">
    <property type="nucleotide sequence ID" value="NZ_JACOQK010000001.1"/>
</dbReference>
<accession>A0ABR7ITE2</accession>
<evidence type="ECO:0000313" key="2">
    <source>
        <dbReference type="Proteomes" id="UP000649151"/>
    </source>
</evidence>
<reference evidence="1 2" key="1">
    <citation type="submission" date="2020-08" db="EMBL/GenBank/DDBJ databases">
        <title>Genome public.</title>
        <authorList>
            <person name="Liu C."/>
            <person name="Sun Q."/>
        </authorList>
    </citation>
    <scope>NUCLEOTIDE SEQUENCE [LARGE SCALE GENOMIC DNA]</scope>
    <source>
        <strain evidence="1 2">NSJ-27</strain>
    </source>
</reference>
<evidence type="ECO:0000313" key="1">
    <source>
        <dbReference type="EMBL" id="MBC5788426.1"/>
    </source>
</evidence>